<dbReference type="InterPro" id="IPR011990">
    <property type="entry name" value="TPR-like_helical_dom_sf"/>
</dbReference>
<evidence type="ECO:0000259" key="6">
    <source>
        <dbReference type="PROSITE" id="PS51198"/>
    </source>
</evidence>
<keyword evidence="3 5" id="KW-0347">Helicase</keyword>
<dbReference type="PANTHER" id="PTHR21529:SF4">
    <property type="entry name" value="TPR AND ANKYRIN REPEAT-CONTAINING PROTEIN 1"/>
    <property type="match status" value="1"/>
</dbReference>
<organism evidence="7">
    <name type="scientific">Oryza brachyantha</name>
    <name type="common">malo sina</name>
    <dbReference type="NCBI Taxonomy" id="4533"/>
    <lineage>
        <taxon>Eukaryota</taxon>
        <taxon>Viridiplantae</taxon>
        <taxon>Streptophyta</taxon>
        <taxon>Embryophyta</taxon>
        <taxon>Tracheophyta</taxon>
        <taxon>Spermatophyta</taxon>
        <taxon>Magnoliopsida</taxon>
        <taxon>Liliopsida</taxon>
        <taxon>Poales</taxon>
        <taxon>Poaceae</taxon>
        <taxon>BOP clade</taxon>
        <taxon>Oryzoideae</taxon>
        <taxon>Oryzeae</taxon>
        <taxon>Oryzinae</taxon>
        <taxon>Oryza</taxon>
    </lineage>
</organism>
<keyword evidence="4 5" id="KW-0067">ATP-binding</keyword>
<dbReference type="InterPro" id="IPR014016">
    <property type="entry name" value="UvrD-like_ATP-bd"/>
</dbReference>
<evidence type="ECO:0000313" key="8">
    <source>
        <dbReference type="Proteomes" id="UP000006038"/>
    </source>
</evidence>
<dbReference type="SUPFAM" id="SSF48452">
    <property type="entry name" value="TPR-like"/>
    <property type="match status" value="1"/>
</dbReference>
<dbReference type="Gene3D" id="3.40.50.300">
    <property type="entry name" value="P-loop containing nucleotide triphosphate hydrolases"/>
    <property type="match status" value="2"/>
</dbReference>
<evidence type="ECO:0000256" key="5">
    <source>
        <dbReference type="PROSITE-ProRule" id="PRU00560"/>
    </source>
</evidence>
<dbReference type="EnsemblPlants" id="OB04G30900.1">
    <property type="protein sequence ID" value="OB04G30900.1"/>
    <property type="gene ID" value="OB04G30900"/>
</dbReference>
<dbReference type="GO" id="GO:0016787">
    <property type="term" value="F:hydrolase activity"/>
    <property type="evidence" value="ECO:0007669"/>
    <property type="project" value="UniProtKB-UniRule"/>
</dbReference>
<reference evidence="7" key="2">
    <citation type="submission" date="2013-04" db="UniProtKB">
        <authorList>
            <consortium name="EnsemblPlants"/>
        </authorList>
    </citation>
    <scope>IDENTIFICATION</scope>
</reference>
<dbReference type="HOGENOM" id="CLU_010470_0_0_1"/>
<keyword evidence="8" id="KW-1185">Reference proteome</keyword>
<evidence type="ECO:0000256" key="4">
    <source>
        <dbReference type="ARBA" id="ARBA00022840"/>
    </source>
</evidence>
<dbReference type="eggNOG" id="KOG1801">
    <property type="taxonomic scope" value="Eukaryota"/>
</dbReference>
<evidence type="ECO:0000256" key="3">
    <source>
        <dbReference type="ARBA" id="ARBA00022806"/>
    </source>
</evidence>
<feature type="domain" description="UvrD-like helicase ATP-binding" evidence="6">
    <location>
        <begin position="44"/>
        <end position="440"/>
    </location>
</feature>
<dbReference type="AlphaFoldDB" id="J3M115"/>
<keyword evidence="2 5" id="KW-0378">Hydrolase</keyword>
<reference evidence="7" key="1">
    <citation type="journal article" date="2013" name="Nat. Commun.">
        <title>Whole-genome sequencing of Oryza brachyantha reveals mechanisms underlying Oryza genome evolution.</title>
        <authorList>
            <person name="Chen J."/>
            <person name="Huang Q."/>
            <person name="Gao D."/>
            <person name="Wang J."/>
            <person name="Lang Y."/>
            <person name="Liu T."/>
            <person name="Li B."/>
            <person name="Bai Z."/>
            <person name="Luis Goicoechea J."/>
            <person name="Liang C."/>
            <person name="Chen C."/>
            <person name="Zhang W."/>
            <person name="Sun S."/>
            <person name="Liao Y."/>
            <person name="Zhang X."/>
            <person name="Yang L."/>
            <person name="Song C."/>
            <person name="Wang M."/>
            <person name="Shi J."/>
            <person name="Liu G."/>
            <person name="Liu J."/>
            <person name="Zhou H."/>
            <person name="Zhou W."/>
            <person name="Yu Q."/>
            <person name="An N."/>
            <person name="Chen Y."/>
            <person name="Cai Q."/>
            <person name="Wang B."/>
            <person name="Liu B."/>
            <person name="Min J."/>
            <person name="Huang Y."/>
            <person name="Wu H."/>
            <person name="Li Z."/>
            <person name="Zhang Y."/>
            <person name="Yin Y."/>
            <person name="Song W."/>
            <person name="Jiang J."/>
            <person name="Jackson S.A."/>
            <person name="Wing R.A."/>
            <person name="Wang J."/>
            <person name="Chen M."/>
        </authorList>
    </citation>
    <scope>NUCLEOTIDE SEQUENCE [LARGE SCALE GENOMIC DNA]</scope>
    <source>
        <strain evidence="7">cv. IRGC 101232</strain>
    </source>
</reference>
<dbReference type="PANTHER" id="PTHR21529">
    <property type="entry name" value="MAMMARY TURMOR VIRUS RECEPTOR HOMOLOG 1, 2 MTVR1, 2"/>
    <property type="match status" value="1"/>
</dbReference>
<dbReference type="Gene3D" id="1.25.40.10">
    <property type="entry name" value="Tetratricopeptide repeat domain"/>
    <property type="match status" value="1"/>
</dbReference>
<dbReference type="Proteomes" id="UP000006038">
    <property type="component" value="Chromosome 4"/>
</dbReference>
<evidence type="ECO:0000256" key="1">
    <source>
        <dbReference type="ARBA" id="ARBA00022741"/>
    </source>
</evidence>
<dbReference type="OMA" id="NIARCAY"/>
<dbReference type="GO" id="GO:0005524">
    <property type="term" value="F:ATP binding"/>
    <property type="evidence" value="ECO:0007669"/>
    <property type="project" value="UniProtKB-UniRule"/>
</dbReference>
<proteinExistence type="predicted"/>
<dbReference type="InterPro" id="IPR039904">
    <property type="entry name" value="TRANK1"/>
</dbReference>
<name>J3M115_ORYBR</name>
<protein>
    <recommendedName>
        <fullName evidence="6">UvrD-like helicase ATP-binding domain-containing protein</fullName>
    </recommendedName>
</protein>
<accession>J3M115</accession>
<evidence type="ECO:0000313" key="7">
    <source>
        <dbReference type="EnsemblPlants" id="OB04G30900.1"/>
    </source>
</evidence>
<feature type="binding site" evidence="5">
    <location>
        <begin position="65"/>
        <end position="72"/>
    </location>
    <ligand>
        <name>ATP</name>
        <dbReference type="ChEBI" id="CHEBI:30616"/>
    </ligand>
</feature>
<dbReference type="GO" id="GO:0004386">
    <property type="term" value="F:helicase activity"/>
    <property type="evidence" value="ECO:0007669"/>
    <property type="project" value="UniProtKB-UniRule"/>
</dbReference>
<dbReference type="Gramene" id="OB04G30900.1">
    <property type="protein sequence ID" value="OB04G30900.1"/>
    <property type="gene ID" value="OB04G30900"/>
</dbReference>
<dbReference type="PROSITE" id="PS51198">
    <property type="entry name" value="UVRD_HELICASE_ATP_BIND"/>
    <property type="match status" value="1"/>
</dbReference>
<evidence type="ECO:0000256" key="2">
    <source>
        <dbReference type="ARBA" id="ARBA00022801"/>
    </source>
</evidence>
<dbReference type="STRING" id="4533.J3M115"/>
<dbReference type="SUPFAM" id="SSF52540">
    <property type="entry name" value="P-loop containing nucleoside triphosphate hydrolases"/>
    <property type="match status" value="1"/>
</dbReference>
<keyword evidence="1 5" id="KW-0547">Nucleotide-binding</keyword>
<dbReference type="InterPro" id="IPR027417">
    <property type="entry name" value="P-loop_NTPase"/>
</dbReference>
<sequence>MDLSYAMENSKVSESFLLMKFYSLSSGVAKHLLTATDGSEIDIPFELTDEEQAIIRFPLSSFVLGRSGTGKTTVLTMKLIQIEQQSLIASQGLNLDDADICDAENKRSTPPKDSSKVETSLKQVFITVSPKLCSAIRNQICKLKRYGSGDVSDRSSILHMPDMVDDPEDFTDIPDSFSGLPCEHYPLTITFWKFLMMVDGTCQTSFFDAFYGELKSCTEKGYSKSRALQVFIEMKEVTYEKFAASYWPHFNAELTKKLDASTVFTEIISHIKAGYQPTRSFGGKLERLDYLKISDKRFSSLNIEMRERIYDIFLDYERAKCSAREFDLSDFVNSLHCSLLSEGYNGDMVDFIYIDEVQDLTMTQIALLKYVCRNFKEGFVFAGDTAQTIARGIDFRFEDIRSLFYTHFLSEIEPCGIGISHGKQVRITDMFQLTQNFRTHCGILRLAQSIMSLLYYFFPSCVDKLNPEIGLVYGEAPVLLESGNDENAIMTIFGESKSNHNLHGFGAEQVLVRDDATKKQIIDLVGKQALVLTIVECKGLEFQDVLLYNLFSSSPLRNKWRVVYDYMKGKHIIASSDEISHSFFDKNKHFLLCSELKQLYVAITRTRQRLWICENTDDNCRPMFDYWKKLCLVEVRLLDSSLIAAMQAGSSTEEDWRLRGTKLFTEGQYEMAMMCFEKAGDAYREKLARAAGLVATADRVISMNSEMGQSSLQKASEIFESIGKYEKAATCHMKLGDYKKAGMVYMEKCGNSMLKDAGNCFELSACWSQAAEAYFRAKCYTKCLSMCSKGKLFNQGLLFLQQLEEGHFLENSNFREVAAIRNTYLEDCALHYFECGDIKHMMPFVKSFSSMNHVRAFLHSKNLLDELLSLEMDMGNFVEAAGIAKDTGNVLLEANMLEKAGFIENATQLILLYVFVNSLWGSHRTGWPPKGFTGKEQLLAKAKEMSMKVSESFYSLVCLEADALSDDYKSLASITCKLLERSKCRNMVVELIASRLILDVHLQSESSNYSFESEPGSKDEVHYNCMLVRNHISPETLVYAWNSWSSIIIKVLTHLHHPEDIESNDSAAICEDLCGKYFGWRKDGDNNRYVDFWINELYSVGFSVLKKLESIVQVLPTPSCALGRTILIMYEITKFLRESEFRLLKNIEKFNNFIKR</sequence>